<dbReference type="EMBL" id="MN023176">
    <property type="protein sequence ID" value="QDH85621.1"/>
    <property type="molecule type" value="Genomic_DNA"/>
</dbReference>
<dbReference type="Proteomes" id="UP000502146">
    <property type="component" value="Segment"/>
</dbReference>
<reference evidence="1 2" key="1">
    <citation type="submission" date="2019-06" db="EMBL/GenBank/DDBJ databases">
        <title>DNA tandem repeats contribute to Brevibacterium aurantiacum phages genetic diversity.</title>
        <authorList>
            <person name="de Melo A.G."/>
            <person name="Rousseau G.M."/>
            <person name="Tremblay D.M."/>
            <person name="Labrie S.J."/>
            <person name="Moineau S."/>
        </authorList>
    </citation>
    <scope>NUCLEOTIDE SEQUENCE [LARGE SCALE GENOMIC DNA]</scope>
</reference>
<organism evidence="1 2">
    <name type="scientific">Brevibacterium phage AGM1</name>
    <dbReference type="NCBI Taxonomy" id="2591411"/>
    <lineage>
        <taxon>Viruses</taxon>
        <taxon>Duplodnaviria</taxon>
        <taxon>Heunggongvirae</taxon>
        <taxon>Uroviricota</taxon>
        <taxon>Caudoviricetes</taxon>
        <taxon>Agmunavirus</taxon>
        <taxon>Agmunavirus AGM1</taxon>
    </lineage>
</organism>
<gene>
    <name evidence="1" type="ORF">AGM1_0031</name>
</gene>
<protein>
    <submittedName>
        <fullName evidence="1">Integrase</fullName>
    </submittedName>
</protein>
<evidence type="ECO:0000313" key="1">
    <source>
        <dbReference type="EMBL" id="QDH85621.1"/>
    </source>
</evidence>
<dbReference type="InterPro" id="IPR011010">
    <property type="entry name" value="DNA_brk_join_enz"/>
</dbReference>
<accession>A0A7D0GH63</accession>
<keyword evidence="2" id="KW-1185">Reference proteome</keyword>
<dbReference type="GO" id="GO:0003677">
    <property type="term" value="F:DNA binding"/>
    <property type="evidence" value="ECO:0007669"/>
    <property type="project" value="InterPro"/>
</dbReference>
<proteinExistence type="predicted"/>
<dbReference type="SUPFAM" id="SSF56349">
    <property type="entry name" value="DNA breaking-rejoining enzymes"/>
    <property type="match status" value="1"/>
</dbReference>
<name>A0A7D0GH63_9CAUD</name>
<sequence length="65" mass="7328">MKRRSLTNNDTNTERRQYENSTTLVARYRAISEYELLGHASVQTTQIYTAIPNGALRAAVDGIRA</sequence>
<evidence type="ECO:0000313" key="2">
    <source>
        <dbReference type="Proteomes" id="UP000502146"/>
    </source>
</evidence>